<keyword evidence="1" id="KW-0812">Transmembrane</keyword>
<organism evidence="2">
    <name type="scientific">virus sp. ct8MV80</name>
    <dbReference type="NCBI Taxonomy" id="2826793"/>
    <lineage>
        <taxon>Viruses</taxon>
    </lineage>
</organism>
<dbReference type="EMBL" id="BK015835">
    <property type="protein sequence ID" value="DAE27321.1"/>
    <property type="molecule type" value="Genomic_DNA"/>
</dbReference>
<evidence type="ECO:0000313" key="2">
    <source>
        <dbReference type="EMBL" id="DAE27321.1"/>
    </source>
</evidence>
<reference evidence="2" key="1">
    <citation type="journal article" date="2021" name="Proc. Natl. Acad. Sci. U.S.A.">
        <title>A Catalog of Tens of Thousands of Viruses from Human Metagenomes Reveals Hidden Associations with Chronic Diseases.</title>
        <authorList>
            <person name="Tisza M.J."/>
            <person name="Buck C.B."/>
        </authorList>
    </citation>
    <scope>NUCLEOTIDE SEQUENCE</scope>
    <source>
        <strain evidence="2">Ct8MV80</strain>
    </source>
</reference>
<protein>
    <submittedName>
        <fullName evidence="2">Uncharacterized protein</fullName>
    </submittedName>
</protein>
<keyword evidence="1" id="KW-1133">Transmembrane helix</keyword>
<accession>A0A8S5R8A0</accession>
<keyword evidence="1" id="KW-0472">Membrane</keyword>
<evidence type="ECO:0000256" key="1">
    <source>
        <dbReference type="SAM" id="Phobius"/>
    </source>
</evidence>
<feature type="transmembrane region" description="Helical" evidence="1">
    <location>
        <begin position="7"/>
        <end position="25"/>
    </location>
</feature>
<name>A0A8S5R8A0_9VIRU</name>
<proteinExistence type="predicted"/>
<sequence>MDSMVAVILKVVITMMALLLVVAAVELPMFV</sequence>